<evidence type="ECO:0000313" key="3">
    <source>
        <dbReference type="Proteomes" id="UP000827721"/>
    </source>
</evidence>
<dbReference type="Proteomes" id="UP000827721">
    <property type="component" value="Unassembled WGS sequence"/>
</dbReference>
<gene>
    <name evidence="2" type="ORF">JRO89_XS06G0113400</name>
</gene>
<feature type="region of interest" description="Disordered" evidence="1">
    <location>
        <begin position="219"/>
        <end position="247"/>
    </location>
</feature>
<name>A0ABQ8HXU9_9ROSI</name>
<feature type="compositionally biased region" description="Basic and acidic residues" evidence="1">
    <location>
        <begin position="226"/>
        <end position="247"/>
    </location>
</feature>
<keyword evidence="3" id="KW-1185">Reference proteome</keyword>
<comment type="caution">
    <text evidence="2">The sequence shown here is derived from an EMBL/GenBank/DDBJ whole genome shotgun (WGS) entry which is preliminary data.</text>
</comment>
<evidence type="ECO:0000313" key="2">
    <source>
        <dbReference type="EMBL" id="KAH7569146.1"/>
    </source>
</evidence>
<sequence length="247" mass="25568">MECLWKRAGLFLLEFQHVKVFDPSAGSVTGPSSVGRMTPGDSGSSSSFGVFSADVGASSSSVGVPGEEFVDAHTVLTSVDGAEASAVPSVGSTPCSAASCSILNFVSAFSDADPVGRGVCAAVSPVDAPCTIPDFFPVAFPVAAVVELAAAYRAGRPLKAEMERKSCCGSSRSYVPSSCVSTPQPKKETTPVMMNIPKKEENVKLEFTAAEKDAAADQVGVIQTPKTEEKEAVSVKQEEHVKVNVAN</sequence>
<organism evidence="2 3">
    <name type="scientific">Xanthoceras sorbifolium</name>
    <dbReference type="NCBI Taxonomy" id="99658"/>
    <lineage>
        <taxon>Eukaryota</taxon>
        <taxon>Viridiplantae</taxon>
        <taxon>Streptophyta</taxon>
        <taxon>Embryophyta</taxon>
        <taxon>Tracheophyta</taxon>
        <taxon>Spermatophyta</taxon>
        <taxon>Magnoliopsida</taxon>
        <taxon>eudicotyledons</taxon>
        <taxon>Gunneridae</taxon>
        <taxon>Pentapetalae</taxon>
        <taxon>rosids</taxon>
        <taxon>malvids</taxon>
        <taxon>Sapindales</taxon>
        <taxon>Sapindaceae</taxon>
        <taxon>Xanthoceroideae</taxon>
        <taxon>Xanthoceras</taxon>
    </lineage>
</organism>
<accession>A0ABQ8HXU9</accession>
<dbReference type="EMBL" id="JAFEMO010000006">
    <property type="protein sequence ID" value="KAH7569146.1"/>
    <property type="molecule type" value="Genomic_DNA"/>
</dbReference>
<protein>
    <submittedName>
        <fullName evidence="2">Uncharacterized protein</fullName>
    </submittedName>
</protein>
<proteinExistence type="predicted"/>
<evidence type="ECO:0000256" key="1">
    <source>
        <dbReference type="SAM" id="MobiDB-lite"/>
    </source>
</evidence>
<reference evidence="2 3" key="1">
    <citation type="submission" date="2021-02" db="EMBL/GenBank/DDBJ databases">
        <title>Plant Genome Project.</title>
        <authorList>
            <person name="Zhang R.-G."/>
        </authorList>
    </citation>
    <scope>NUCLEOTIDE SEQUENCE [LARGE SCALE GENOMIC DNA]</scope>
    <source>
        <tissue evidence="2">Leaves</tissue>
    </source>
</reference>